<dbReference type="PROSITE" id="PS50931">
    <property type="entry name" value="HTH_LYSR"/>
    <property type="match status" value="1"/>
</dbReference>
<dbReference type="OrthoDB" id="9774011at2"/>
<dbReference type="InterPro" id="IPR005119">
    <property type="entry name" value="LysR_subst-bd"/>
</dbReference>
<evidence type="ECO:0000256" key="4">
    <source>
        <dbReference type="ARBA" id="ARBA00023163"/>
    </source>
</evidence>
<reference evidence="6 7" key="1">
    <citation type="journal article" date="2014" name="Antonie Van Leeuwenhoek">
        <title>Hyphomonas beringensis sp. nov. and Hyphomonas chukchiensis sp. nov., isolated from surface seawater of the Bering Sea and Chukchi Sea.</title>
        <authorList>
            <person name="Li C."/>
            <person name="Lai Q."/>
            <person name="Li G."/>
            <person name="Dong C."/>
            <person name="Wang J."/>
            <person name="Liao Y."/>
            <person name="Shao Z."/>
        </authorList>
    </citation>
    <scope>NUCLEOTIDE SEQUENCE [LARGE SCALE GENOMIC DNA]</scope>
    <source>
        <strain evidence="6 7">MHS-3</strain>
    </source>
</reference>
<sequence length="318" mass="36273">MSDMSLQNYRNIDLSLFLVMEQLWMTRSVSEAAQRLNFAQSTVSMALKRLRSQFDDELFVWNGHVMHPTPRAENLMPEIRKIIFQVRDLLDNAREDLQSAHRHFVLATADYVAELYGPQLIQRAKIEAPHFKFDFVEIKPQLINRSSLPDVDMFILPQNSLQTVGLRTEHLHLDNYVCIAHEKNEKLYDGISAEDFLRLSHVGYTAIPRTVFSHEAALWHKEGLLPNFVLTSASYSTFSRIVAESDAVGVVPGKVANLAVSTLPIKIIEPPLPCEKLDLIMVWRPDQDDDAGHEWLRKNLKAIAGQSQVDQPEMSLSE</sequence>
<dbReference type="InterPro" id="IPR037402">
    <property type="entry name" value="YidZ_PBP2"/>
</dbReference>
<comment type="similarity">
    <text evidence="1">Belongs to the LysR transcriptional regulatory family.</text>
</comment>
<proteinExistence type="inferred from homology"/>
<dbReference type="InterPro" id="IPR050389">
    <property type="entry name" value="LysR-type_TF"/>
</dbReference>
<dbReference type="InterPro" id="IPR000847">
    <property type="entry name" value="LysR_HTH_N"/>
</dbReference>
<evidence type="ECO:0000259" key="5">
    <source>
        <dbReference type="PROSITE" id="PS50931"/>
    </source>
</evidence>
<dbReference type="EMBL" id="ARYH01000001">
    <property type="protein sequence ID" value="KCZ86015.1"/>
    <property type="molecule type" value="Genomic_DNA"/>
</dbReference>
<dbReference type="PANTHER" id="PTHR30118:SF6">
    <property type="entry name" value="HTH-TYPE TRANSCRIPTIONAL REGULATOR LEUO"/>
    <property type="match status" value="1"/>
</dbReference>
<dbReference type="SUPFAM" id="SSF46785">
    <property type="entry name" value="Winged helix' DNA-binding domain"/>
    <property type="match status" value="1"/>
</dbReference>
<dbReference type="SUPFAM" id="SSF53850">
    <property type="entry name" value="Periplasmic binding protein-like II"/>
    <property type="match status" value="1"/>
</dbReference>
<dbReference type="PATRIC" id="fig|1280949.3.peg.2051"/>
<accession>A0A069E6U0</accession>
<organism evidence="6 7">
    <name type="scientific">Hyphomonas adhaerens MHS-3</name>
    <dbReference type="NCBI Taxonomy" id="1280949"/>
    <lineage>
        <taxon>Bacteria</taxon>
        <taxon>Pseudomonadati</taxon>
        <taxon>Pseudomonadota</taxon>
        <taxon>Alphaproteobacteria</taxon>
        <taxon>Hyphomonadales</taxon>
        <taxon>Hyphomonadaceae</taxon>
        <taxon>Hyphomonas</taxon>
    </lineage>
</organism>
<dbReference type="Proteomes" id="UP000027446">
    <property type="component" value="Unassembled WGS sequence"/>
</dbReference>
<keyword evidence="2" id="KW-0805">Transcription regulation</keyword>
<dbReference type="Pfam" id="PF03466">
    <property type="entry name" value="LysR_substrate"/>
    <property type="match status" value="1"/>
</dbReference>
<evidence type="ECO:0000256" key="3">
    <source>
        <dbReference type="ARBA" id="ARBA00023125"/>
    </source>
</evidence>
<keyword evidence="3" id="KW-0238">DNA-binding</keyword>
<evidence type="ECO:0000256" key="2">
    <source>
        <dbReference type="ARBA" id="ARBA00023015"/>
    </source>
</evidence>
<protein>
    <submittedName>
        <fullName evidence="6">LysR family transcriptional regulator</fullName>
    </submittedName>
</protein>
<dbReference type="GO" id="GO:0003677">
    <property type="term" value="F:DNA binding"/>
    <property type="evidence" value="ECO:0007669"/>
    <property type="project" value="UniProtKB-KW"/>
</dbReference>
<name>A0A069E6U0_9PROT</name>
<keyword evidence="4" id="KW-0804">Transcription</keyword>
<gene>
    <name evidence="6" type="ORF">HAD_10020</name>
</gene>
<dbReference type="AlphaFoldDB" id="A0A069E6U0"/>
<dbReference type="STRING" id="1280949.HAD_10020"/>
<dbReference type="Gene3D" id="3.40.190.10">
    <property type="entry name" value="Periplasmic binding protein-like II"/>
    <property type="match status" value="2"/>
</dbReference>
<keyword evidence="7" id="KW-1185">Reference proteome</keyword>
<dbReference type="InterPro" id="IPR036388">
    <property type="entry name" value="WH-like_DNA-bd_sf"/>
</dbReference>
<dbReference type="GO" id="GO:0003700">
    <property type="term" value="F:DNA-binding transcription factor activity"/>
    <property type="evidence" value="ECO:0007669"/>
    <property type="project" value="InterPro"/>
</dbReference>
<dbReference type="eggNOG" id="COG0583">
    <property type="taxonomic scope" value="Bacteria"/>
</dbReference>
<evidence type="ECO:0000313" key="6">
    <source>
        <dbReference type="EMBL" id="KCZ86015.1"/>
    </source>
</evidence>
<dbReference type="CDD" id="cd08417">
    <property type="entry name" value="PBP2_Nitroaromatics_like"/>
    <property type="match status" value="1"/>
</dbReference>
<evidence type="ECO:0000313" key="7">
    <source>
        <dbReference type="Proteomes" id="UP000027446"/>
    </source>
</evidence>
<dbReference type="Pfam" id="PF00126">
    <property type="entry name" value="HTH_1"/>
    <property type="match status" value="1"/>
</dbReference>
<feature type="domain" description="HTH lysR-type" evidence="5">
    <location>
        <begin position="26"/>
        <end position="69"/>
    </location>
</feature>
<dbReference type="Gene3D" id="1.10.10.10">
    <property type="entry name" value="Winged helix-like DNA-binding domain superfamily/Winged helix DNA-binding domain"/>
    <property type="match status" value="1"/>
</dbReference>
<evidence type="ECO:0000256" key="1">
    <source>
        <dbReference type="ARBA" id="ARBA00009437"/>
    </source>
</evidence>
<comment type="caution">
    <text evidence="6">The sequence shown here is derived from an EMBL/GenBank/DDBJ whole genome shotgun (WGS) entry which is preliminary data.</text>
</comment>
<dbReference type="InterPro" id="IPR036390">
    <property type="entry name" value="WH_DNA-bd_sf"/>
</dbReference>
<dbReference type="PANTHER" id="PTHR30118">
    <property type="entry name" value="HTH-TYPE TRANSCRIPTIONAL REGULATOR LEUO-RELATED"/>
    <property type="match status" value="1"/>
</dbReference>
<dbReference type="RefSeq" id="WP_035570846.1">
    <property type="nucleotide sequence ID" value="NZ_ARYH01000001.1"/>
</dbReference>